<dbReference type="AlphaFoldDB" id="A0A0K9PX65"/>
<dbReference type="OMA" id="HMPTGEV"/>
<dbReference type="EMBL" id="LFYR01000620">
    <property type="protein sequence ID" value="KMZ72820.1"/>
    <property type="molecule type" value="Genomic_DNA"/>
</dbReference>
<evidence type="ECO:0000256" key="1">
    <source>
        <dbReference type="ARBA" id="ARBA00008013"/>
    </source>
</evidence>
<reference evidence="3" key="1">
    <citation type="journal article" date="2016" name="Nature">
        <title>The genome of the seagrass Zostera marina reveals angiosperm adaptation to the sea.</title>
        <authorList>
            <person name="Olsen J.L."/>
            <person name="Rouze P."/>
            <person name="Verhelst B."/>
            <person name="Lin Y.-C."/>
            <person name="Bayer T."/>
            <person name="Collen J."/>
            <person name="Dattolo E."/>
            <person name="De Paoli E."/>
            <person name="Dittami S."/>
            <person name="Maumus F."/>
            <person name="Michel G."/>
            <person name="Kersting A."/>
            <person name="Lauritano C."/>
            <person name="Lohaus R."/>
            <person name="Toepel M."/>
            <person name="Tonon T."/>
            <person name="Vanneste K."/>
            <person name="Amirebrahimi M."/>
            <person name="Brakel J."/>
            <person name="Bostroem C."/>
            <person name="Chovatia M."/>
            <person name="Grimwood J."/>
            <person name="Jenkins J.W."/>
            <person name="Jueterbock A."/>
            <person name="Mraz A."/>
            <person name="Stam W.T."/>
            <person name="Tice H."/>
            <person name="Bornberg-Bauer E."/>
            <person name="Green P.J."/>
            <person name="Pearson G.A."/>
            <person name="Procaccini G."/>
            <person name="Duarte C.M."/>
            <person name="Schmutz J."/>
            <person name="Reusch T.B.H."/>
            <person name="Van de Peer Y."/>
        </authorList>
    </citation>
    <scope>NUCLEOTIDE SEQUENCE [LARGE SCALE GENOMIC DNA]</scope>
    <source>
        <strain evidence="3">cv. Finnish</strain>
    </source>
</reference>
<evidence type="ECO:0000313" key="2">
    <source>
        <dbReference type="EMBL" id="KMZ72820.1"/>
    </source>
</evidence>
<dbReference type="OrthoDB" id="612242at2759"/>
<name>A0A0K9PX65_ZOSMR</name>
<keyword evidence="3" id="KW-1185">Reference proteome</keyword>
<gene>
    <name evidence="2" type="ORF">ZOSMA_15G01590</name>
</gene>
<dbReference type="GO" id="GO:0009909">
    <property type="term" value="P:regulation of flower development"/>
    <property type="evidence" value="ECO:0007669"/>
    <property type="project" value="InterPro"/>
</dbReference>
<organism evidence="2 3">
    <name type="scientific">Zostera marina</name>
    <name type="common">Eelgrass</name>
    <dbReference type="NCBI Taxonomy" id="29655"/>
    <lineage>
        <taxon>Eukaryota</taxon>
        <taxon>Viridiplantae</taxon>
        <taxon>Streptophyta</taxon>
        <taxon>Embryophyta</taxon>
        <taxon>Tracheophyta</taxon>
        <taxon>Spermatophyta</taxon>
        <taxon>Magnoliopsida</taxon>
        <taxon>Liliopsida</taxon>
        <taxon>Zosteraceae</taxon>
        <taxon>Zostera</taxon>
    </lineage>
</organism>
<comment type="caution">
    <text evidence="2">The sequence shown here is derived from an EMBL/GenBank/DDBJ whole genome shotgun (WGS) entry which is preliminary data.</text>
</comment>
<dbReference type="InterPro" id="IPR039274">
    <property type="entry name" value="FPF1"/>
</dbReference>
<evidence type="ECO:0000313" key="3">
    <source>
        <dbReference type="Proteomes" id="UP000036987"/>
    </source>
</evidence>
<comment type="similarity">
    <text evidence="1">Belongs to the FPF1 family.</text>
</comment>
<dbReference type="PANTHER" id="PTHR33433">
    <property type="entry name" value="FLOWERING-PROMOTING FACTOR 1-LIKE PROTEIN 1"/>
    <property type="match status" value="1"/>
</dbReference>
<accession>A0A0K9PX65</accession>
<protein>
    <submittedName>
        <fullName evidence="2">Flowering-promoting factor 1</fullName>
    </submittedName>
</protein>
<proteinExistence type="inferred from homology"/>
<sequence>MSRVWVFRNNGVLRLNENPEFLHADNRGNIRRKVLFHIPTDQLIITSHDMLERKLAELGWERYLIRSHPDLLQYHKPTNPTSLDLISLPKDFFKVSSVHMIMYS</sequence>
<dbReference type="Proteomes" id="UP000036987">
    <property type="component" value="Unassembled WGS sequence"/>
</dbReference>